<name>A0ABS5YM15_9ACTN</name>
<dbReference type="Gene3D" id="3.40.50.720">
    <property type="entry name" value="NAD(P)-binding Rossmann-like Domain"/>
    <property type="match status" value="1"/>
</dbReference>
<dbReference type="RefSeq" id="WP_215787119.1">
    <property type="nucleotide sequence ID" value="NZ_JAHKKG010000004.1"/>
</dbReference>
<evidence type="ECO:0000313" key="3">
    <source>
        <dbReference type="Proteomes" id="UP001519654"/>
    </source>
</evidence>
<keyword evidence="3" id="KW-1185">Reference proteome</keyword>
<gene>
    <name evidence="2" type="ORF">KOI35_13295</name>
</gene>
<dbReference type="InterPro" id="IPR016040">
    <property type="entry name" value="NAD(P)-bd_dom"/>
</dbReference>
<evidence type="ECO:0000259" key="1">
    <source>
        <dbReference type="Pfam" id="PF16363"/>
    </source>
</evidence>
<dbReference type="EC" id="4.2.1.47" evidence="2"/>
<comment type="caution">
    <text evidence="2">The sequence shown here is derived from an EMBL/GenBank/DDBJ whole genome shotgun (WGS) entry which is preliminary data.</text>
</comment>
<accession>A0ABS5YM15</accession>
<proteinExistence type="predicted"/>
<feature type="domain" description="NAD(P)-binding" evidence="1">
    <location>
        <begin position="4"/>
        <end position="292"/>
    </location>
</feature>
<evidence type="ECO:0000313" key="2">
    <source>
        <dbReference type="EMBL" id="MBU2664472.1"/>
    </source>
</evidence>
<dbReference type="Gene3D" id="3.90.25.10">
    <property type="entry name" value="UDP-galactose 4-epimerase, domain 1"/>
    <property type="match status" value="1"/>
</dbReference>
<keyword evidence="2" id="KW-0456">Lyase</keyword>
<sequence length="312" mass="33536">MKVLVTGGAGFVGSHFVRAALADRLPGLEGAHVTVLDKLTGGTFDNLGEVAHDKRLDFLPGDVSDAALVTMLVARHDTIVHLATEPGITDVVGAHVLLSAALQSNIGRFIVVSGAEVYGSVSSGSSSERTPLNPTSPDAAGKASADLLALAHHRTHGLPVTIVRPTSTYGSHQHPANPIPRVVTRLLDGRSAPLPGDGSQVRDWLHVYDLARALAMVLSDGRPGEIYHVGGSVELSHRDLTALLLEQCGAGWDRVAPEPEPPGHDARHALDDDRIRHELGWRPRVEFDAGLHATVRWYREHRAWWEPLLPYA</sequence>
<dbReference type="SUPFAM" id="SSF51735">
    <property type="entry name" value="NAD(P)-binding Rossmann-fold domains"/>
    <property type="match status" value="1"/>
</dbReference>
<dbReference type="Proteomes" id="UP001519654">
    <property type="component" value="Unassembled WGS sequence"/>
</dbReference>
<dbReference type="PANTHER" id="PTHR43000">
    <property type="entry name" value="DTDP-D-GLUCOSE 4,6-DEHYDRATASE-RELATED"/>
    <property type="match status" value="1"/>
</dbReference>
<dbReference type="GO" id="GO:0008446">
    <property type="term" value="F:GDP-mannose 4,6-dehydratase activity"/>
    <property type="evidence" value="ECO:0007669"/>
    <property type="project" value="UniProtKB-EC"/>
</dbReference>
<dbReference type="EMBL" id="JAHKKG010000004">
    <property type="protein sequence ID" value="MBU2664472.1"/>
    <property type="molecule type" value="Genomic_DNA"/>
</dbReference>
<reference evidence="2 3" key="1">
    <citation type="submission" date="2021-06" db="EMBL/GenBank/DDBJ databases">
        <title>Actinoplanes lichenicola sp. nov., and Actinoplanes ovalisporus sp. nov., isolated from lichen in Thailand.</title>
        <authorList>
            <person name="Saeng-In P."/>
            <person name="Kanchanasin P."/>
            <person name="Yuki M."/>
            <person name="Kudo T."/>
            <person name="Ohkuma M."/>
            <person name="Phongsopitanun W."/>
            <person name="Tanasupawat S."/>
        </authorList>
    </citation>
    <scope>NUCLEOTIDE SEQUENCE [LARGE SCALE GENOMIC DNA]</scope>
    <source>
        <strain evidence="2 3">NBRC 110975</strain>
    </source>
</reference>
<organism evidence="2 3">
    <name type="scientific">Paractinoplanes bogorensis</name>
    <dbReference type="NCBI Taxonomy" id="1610840"/>
    <lineage>
        <taxon>Bacteria</taxon>
        <taxon>Bacillati</taxon>
        <taxon>Actinomycetota</taxon>
        <taxon>Actinomycetes</taxon>
        <taxon>Micromonosporales</taxon>
        <taxon>Micromonosporaceae</taxon>
        <taxon>Paractinoplanes</taxon>
    </lineage>
</organism>
<protein>
    <submittedName>
        <fullName evidence="2">GDP-mannose 4,6-dehydratase</fullName>
        <ecNumber evidence="2">4.2.1.47</ecNumber>
    </submittedName>
</protein>
<dbReference type="Pfam" id="PF16363">
    <property type="entry name" value="GDP_Man_Dehyd"/>
    <property type="match status" value="1"/>
</dbReference>
<dbReference type="InterPro" id="IPR036291">
    <property type="entry name" value="NAD(P)-bd_dom_sf"/>
</dbReference>